<feature type="binding site" evidence="1">
    <location>
        <position position="84"/>
    </location>
    <ligand>
        <name>a divalent metal cation</name>
        <dbReference type="ChEBI" id="CHEBI:60240"/>
        <label>1</label>
    </ligand>
</feature>
<feature type="binding site" evidence="1">
    <location>
        <position position="146"/>
    </location>
    <ligand>
        <name>a divalent metal cation</name>
        <dbReference type="ChEBI" id="CHEBI:60240"/>
        <label>2</label>
    </ligand>
</feature>
<dbReference type="OrthoDB" id="6079689at2759"/>
<evidence type="ECO:0000313" key="2">
    <source>
        <dbReference type="EMBL" id="OQS07955.1"/>
    </source>
</evidence>
<name>A0A1W0ACH5_9STRA</name>
<dbReference type="PIRSF" id="PIRSF005902">
    <property type="entry name" value="DNase_TatD"/>
    <property type="match status" value="1"/>
</dbReference>
<dbReference type="GO" id="GO:0016788">
    <property type="term" value="F:hydrolase activity, acting on ester bonds"/>
    <property type="evidence" value="ECO:0007669"/>
    <property type="project" value="InterPro"/>
</dbReference>
<keyword evidence="3" id="KW-1185">Reference proteome</keyword>
<gene>
    <name evidence="2" type="ORF">THRCLA_20022</name>
</gene>
<organism evidence="2 3">
    <name type="scientific">Thraustotheca clavata</name>
    <dbReference type="NCBI Taxonomy" id="74557"/>
    <lineage>
        <taxon>Eukaryota</taxon>
        <taxon>Sar</taxon>
        <taxon>Stramenopiles</taxon>
        <taxon>Oomycota</taxon>
        <taxon>Saprolegniomycetes</taxon>
        <taxon>Saprolegniales</taxon>
        <taxon>Achlyaceae</taxon>
        <taxon>Thraustotheca</taxon>
    </lineage>
</organism>
<dbReference type="CDD" id="cd01310">
    <property type="entry name" value="TatD_DNAse"/>
    <property type="match status" value="1"/>
</dbReference>
<keyword evidence="1" id="KW-0479">Metal-binding</keyword>
<dbReference type="InterPro" id="IPR032466">
    <property type="entry name" value="Metal_Hydrolase"/>
</dbReference>
<feature type="binding site" evidence="1">
    <location>
        <position position="8"/>
    </location>
    <ligand>
        <name>a divalent metal cation</name>
        <dbReference type="ChEBI" id="CHEBI:60240"/>
        <label>1</label>
    </ligand>
</feature>
<dbReference type="SUPFAM" id="SSF51556">
    <property type="entry name" value="Metallo-dependent hydrolases"/>
    <property type="match status" value="1"/>
</dbReference>
<feature type="binding site" evidence="1">
    <location>
        <position position="10"/>
    </location>
    <ligand>
        <name>a divalent metal cation</name>
        <dbReference type="ChEBI" id="CHEBI:60240"/>
        <label>1</label>
    </ligand>
</feature>
<accession>A0A1W0ACH5</accession>
<dbReference type="AlphaFoldDB" id="A0A1W0ACH5"/>
<dbReference type="GO" id="GO:0046872">
    <property type="term" value="F:metal ion binding"/>
    <property type="evidence" value="ECO:0007669"/>
    <property type="project" value="UniProtKB-KW"/>
</dbReference>
<dbReference type="Proteomes" id="UP000243217">
    <property type="component" value="Unassembled WGS sequence"/>
</dbReference>
<dbReference type="Pfam" id="PF01026">
    <property type="entry name" value="TatD_DNase"/>
    <property type="match status" value="1"/>
</dbReference>
<feature type="binding site" evidence="1">
    <location>
        <position position="122"/>
    </location>
    <ligand>
        <name>a divalent metal cation</name>
        <dbReference type="ChEBI" id="CHEBI:60240"/>
        <label>2</label>
    </ligand>
</feature>
<dbReference type="EMBL" id="JNBS01000020">
    <property type="protein sequence ID" value="OQS07955.1"/>
    <property type="molecule type" value="Genomic_DNA"/>
</dbReference>
<dbReference type="PANTHER" id="PTHR47176:SF1">
    <property type="entry name" value="OS04G0577500 PROTEIN"/>
    <property type="match status" value="1"/>
</dbReference>
<comment type="caution">
    <text evidence="2">The sequence shown here is derived from an EMBL/GenBank/DDBJ whole genome shotgun (WGS) entry which is preliminary data.</text>
</comment>
<reference evidence="2 3" key="1">
    <citation type="journal article" date="2014" name="Genome Biol. Evol.">
        <title>The secreted proteins of Achlya hypogyna and Thraustotheca clavata identify the ancestral oomycete secretome and reveal gene acquisitions by horizontal gene transfer.</title>
        <authorList>
            <person name="Misner I."/>
            <person name="Blouin N."/>
            <person name="Leonard G."/>
            <person name="Richards T.A."/>
            <person name="Lane C.E."/>
        </authorList>
    </citation>
    <scope>NUCLEOTIDE SEQUENCE [LARGE SCALE GENOMIC DNA]</scope>
    <source>
        <strain evidence="2 3">ATCC 34112</strain>
    </source>
</reference>
<evidence type="ECO:0000313" key="3">
    <source>
        <dbReference type="Proteomes" id="UP000243217"/>
    </source>
</evidence>
<dbReference type="Gene3D" id="3.20.20.140">
    <property type="entry name" value="Metal-dependent hydrolases"/>
    <property type="match status" value="1"/>
</dbReference>
<protein>
    <submittedName>
        <fullName evidence="2">Putative deoxyribonuclease YabD-like</fullName>
    </submittedName>
</protein>
<dbReference type="PANTHER" id="PTHR47176">
    <property type="entry name" value="OSJNBA0020J04.13 PROTEIN"/>
    <property type="match status" value="1"/>
</dbReference>
<feature type="binding site" evidence="1">
    <location>
        <position position="197"/>
    </location>
    <ligand>
        <name>a divalent metal cation</name>
        <dbReference type="ChEBI" id="CHEBI:60240"/>
        <label>1</label>
    </ligand>
</feature>
<proteinExistence type="predicted"/>
<sequence>MLRWVDAHCHLQDGRFTGILDKVLERSFAAGIVAIGTCSCNQNEWAKYPELASQLESHEIQILPAFGIHPWYAADATSSYLVGEIGLCKSKRGVIVPMQLQEQCFRDQLQLAVDLKRTAIIHCVGAYGKLLAILNEIPLTRPVVLHSFAGAAELVPAFAKLSNVYFSVTAKQCMNPTTKTLKMLQLIPIDRLLVETDAPDQQPFDTREGLNESSFLPVAAGKLADQLGLSIDEIATQTRQTALSIFIN</sequence>
<evidence type="ECO:0000256" key="1">
    <source>
        <dbReference type="PIRSR" id="PIRSR005902-1"/>
    </source>
</evidence>
<dbReference type="InterPro" id="IPR001130">
    <property type="entry name" value="TatD-like"/>
</dbReference>